<evidence type="ECO:0000313" key="4">
    <source>
        <dbReference type="Proteomes" id="UP001634394"/>
    </source>
</evidence>
<dbReference type="Pfam" id="PF24748">
    <property type="entry name" value="Galaxin_repeat"/>
    <property type="match status" value="2"/>
</dbReference>
<keyword evidence="1" id="KW-0732">Signal</keyword>
<feature type="signal peptide" evidence="1">
    <location>
        <begin position="1"/>
        <end position="23"/>
    </location>
</feature>
<dbReference type="PANTHER" id="PTHR34490">
    <property type="entry name" value="PROTEIN CBG12054-RELATED"/>
    <property type="match status" value="1"/>
</dbReference>
<evidence type="ECO:0000256" key="1">
    <source>
        <dbReference type="SAM" id="SignalP"/>
    </source>
</evidence>
<accession>A0ABD3WMR8</accession>
<dbReference type="PANTHER" id="PTHR34490:SF3">
    <property type="entry name" value="GALAXIN-LIKE ISOFORM X2"/>
    <property type="match status" value="1"/>
</dbReference>
<sequence>MRLNMRIVCMIQYFCWSILNVSAENLICNEDSFNTSTHLCCGGTVFPLRDEHNTVQSCCMVGEQSPKVAELYNEDTHFCCDVVRPKHDGDGNEWHCCNGNKPYKKDEHICCGNHREPLNNSDGTHECCGGKFYNFKSQVCCNNTLHQRKENQTDEEQMDCCGDERYDARNLRCEHKSEDYPKLVSVDLGTCHNMYNMTTHICCDDKVTPFPELHKRHNYSCCGDKPFDTKHISNAVAIVISFQNQKNAVGMRCCSDVPNNVSSLGGKSKCCGTRLIPVYDICCNGIPGGLNVQCCGEKLISKKEICCEGQALEPSKICCKEQNGATKQIGKGKVSDNDCCIYRKHHKQIYKPYDQMNQICHKGVFEKSTIPTKTGTIFNSTTPLTATRKLGVDGFQAYINLTCNRKMNSKDLRVLKIRHDNGKLILRVQQEGNLLAGERRNFQVILNERIQIQLGKMYRIYTTRKIGLTKKFYKSGKDVLIRRNKKNIRRLKKLCEVKSILERSLQHS</sequence>
<organism evidence="3 4">
    <name type="scientific">Sinanodonta woodiana</name>
    <name type="common">Chinese pond mussel</name>
    <name type="synonym">Anodonta woodiana</name>
    <dbReference type="NCBI Taxonomy" id="1069815"/>
    <lineage>
        <taxon>Eukaryota</taxon>
        <taxon>Metazoa</taxon>
        <taxon>Spiralia</taxon>
        <taxon>Lophotrochozoa</taxon>
        <taxon>Mollusca</taxon>
        <taxon>Bivalvia</taxon>
        <taxon>Autobranchia</taxon>
        <taxon>Heteroconchia</taxon>
        <taxon>Palaeoheterodonta</taxon>
        <taxon>Unionida</taxon>
        <taxon>Unionoidea</taxon>
        <taxon>Unionidae</taxon>
        <taxon>Unioninae</taxon>
        <taxon>Sinanodonta</taxon>
    </lineage>
</organism>
<feature type="domain" description="Galaxin-like repeats" evidence="2">
    <location>
        <begin position="28"/>
        <end position="173"/>
    </location>
</feature>
<feature type="chain" id="PRO_5044802471" description="Galaxin-like repeats domain-containing protein" evidence="1">
    <location>
        <begin position="24"/>
        <end position="508"/>
    </location>
</feature>
<feature type="domain" description="Galaxin-like repeats" evidence="2">
    <location>
        <begin position="192"/>
        <end position="309"/>
    </location>
</feature>
<dbReference type="EMBL" id="JBJQND010000006">
    <property type="protein sequence ID" value="KAL3874601.1"/>
    <property type="molecule type" value="Genomic_DNA"/>
</dbReference>
<dbReference type="InterPro" id="IPR056601">
    <property type="entry name" value="Galaxin_dom"/>
</dbReference>
<reference evidence="3 4" key="1">
    <citation type="submission" date="2024-11" db="EMBL/GenBank/DDBJ databases">
        <title>Chromosome-level genome assembly of the freshwater bivalve Anodonta woodiana.</title>
        <authorList>
            <person name="Chen X."/>
        </authorList>
    </citation>
    <scope>NUCLEOTIDE SEQUENCE [LARGE SCALE GENOMIC DNA]</scope>
    <source>
        <strain evidence="3">MN2024</strain>
        <tissue evidence="3">Gills</tissue>
    </source>
</reference>
<dbReference type="Proteomes" id="UP001634394">
    <property type="component" value="Unassembled WGS sequence"/>
</dbReference>
<keyword evidence="4" id="KW-1185">Reference proteome</keyword>
<protein>
    <recommendedName>
        <fullName evidence="2">Galaxin-like repeats domain-containing protein</fullName>
    </recommendedName>
</protein>
<dbReference type="AlphaFoldDB" id="A0ABD3WMR8"/>
<evidence type="ECO:0000259" key="2">
    <source>
        <dbReference type="Pfam" id="PF24748"/>
    </source>
</evidence>
<proteinExistence type="predicted"/>
<comment type="caution">
    <text evidence="3">The sequence shown here is derived from an EMBL/GenBank/DDBJ whole genome shotgun (WGS) entry which is preliminary data.</text>
</comment>
<name>A0ABD3WMR8_SINWO</name>
<gene>
    <name evidence="3" type="ORF">ACJMK2_037589</name>
</gene>
<evidence type="ECO:0000313" key="3">
    <source>
        <dbReference type="EMBL" id="KAL3874601.1"/>
    </source>
</evidence>
<dbReference type="InterPro" id="IPR055284">
    <property type="entry name" value="Galaxin-like"/>
</dbReference>